<dbReference type="GO" id="GO:0097367">
    <property type="term" value="F:carbohydrate derivative binding"/>
    <property type="evidence" value="ECO:0007669"/>
    <property type="project" value="InterPro"/>
</dbReference>
<dbReference type="PANTHER" id="PTHR10937">
    <property type="entry name" value="GLUCOSAMINE--FRUCTOSE-6-PHOSPHATE AMINOTRANSFERASE, ISOMERIZING"/>
    <property type="match status" value="1"/>
</dbReference>
<accession>A0A366MF94</accession>
<evidence type="ECO:0000259" key="2">
    <source>
        <dbReference type="PROSITE" id="PS51464"/>
    </source>
</evidence>
<dbReference type="Pfam" id="PF01380">
    <property type="entry name" value="SIS"/>
    <property type="match status" value="1"/>
</dbReference>
<proteinExistence type="predicted"/>
<dbReference type="InterPro" id="IPR001347">
    <property type="entry name" value="SIS_dom"/>
</dbReference>
<protein>
    <submittedName>
        <fullName evidence="3">Glutamine--fructose-6-phosphate aminotransferase [isomerizing]</fullName>
        <ecNumber evidence="3">2.6.1.16</ecNumber>
    </submittedName>
</protein>
<reference evidence="3 4" key="1">
    <citation type="submission" date="2018-06" db="EMBL/GenBank/DDBJ databases">
        <title>Genomic insight into two independent archaeal endosymbiosis events.</title>
        <authorList>
            <person name="Lind A.E."/>
            <person name="Lewis W.H."/>
            <person name="Spang A."/>
            <person name="Guy L."/>
            <person name="Embley M.T."/>
            <person name="Ettema T.J.G."/>
        </authorList>
    </citation>
    <scope>NUCLEOTIDE SEQUENCE [LARGE SCALE GENOMIC DNA]</scope>
    <source>
        <strain evidence="3">NOE</strain>
    </source>
</reference>
<dbReference type="GO" id="GO:0006047">
    <property type="term" value="P:UDP-N-acetylglucosamine metabolic process"/>
    <property type="evidence" value="ECO:0007669"/>
    <property type="project" value="TreeGrafter"/>
</dbReference>
<dbReference type="CDD" id="cd05009">
    <property type="entry name" value="SIS_GlmS_GlmD_2"/>
    <property type="match status" value="1"/>
</dbReference>
<dbReference type="Gene3D" id="3.40.50.10490">
    <property type="entry name" value="Glucose-6-phosphate isomerase like protein, domain 1"/>
    <property type="match status" value="2"/>
</dbReference>
<keyword evidence="3" id="KW-0808">Transferase</keyword>
<evidence type="ECO:0000313" key="4">
    <source>
        <dbReference type="Proteomes" id="UP000253099"/>
    </source>
</evidence>
<evidence type="ECO:0000313" key="3">
    <source>
        <dbReference type="EMBL" id="RBQ24122.1"/>
    </source>
</evidence>
<dbReference type="AlphaFoldDB" id="A0A366MF94"/>
<keyword evidence="3" id="KW-0032">Aminotransferase</keyword>
<feature type="domain" description="SIS" evidence="2">
    <location>
        <begin position="30"/>
        <end position="169"/>
    </location>
</feature>
<dbReference type="SUPFAM" id="SSF53697">
    <property type="entry name" value="SIS domain"/>
    <property type="match status" value="1"/>
</dbReference>
<sequence length="335" mass="38368">MEYKMYSEVFEQPDSIRKTFEMELVNMDKISAKLSEVNRIYLIGCGSSLSTAYTAKNALEMVTDLDIDVFTGYEFYYNKKLDNENSAVIFTSQSGETADTLAALRRANELGIHTITISNKKDSSMIKEAKYPIITRCGREEAILGTKTYVTQLSALYYILFSASDYEKSDELIKELMSIPTLMQKLIEETEEENKKLAYELKDEEIFYAMGSGPNFGLAYKLAMTMLMEGALKHSCPLYASEFRHGLIERAEKDVPIIILDSDYPSDEITQKAIDFCEKIKVKTLVFRMKDYSEINNLLSPFILVIPLEWFVFYLAHYNGKDPGSTRHIGKVRYK</sequence>
<dbReference type="PROSITE" id="PS51464">
    <property type="entry name" value="SIS"/>
    <property type="match status" value="1"/>
</dbReference>
<dbReference type="EC" id="2.6.1.16" evidence="3"/>
<dbReference type="GO" id="GO:0006002">
    <property type="term" value="P:fructose 6-phosphate metabolic process"/>
    <property type="evidence" value="ECO:0007669"/>
    <property type="project" value="TreeGrafter"/>
</dbReference>
<comment type="caution">
    <text evidence="3">The sequence shown here is derived from an EMBL/GenBank/DDBJ whole genome shotgun (WGS) entry which is preliminary data.</text>
</comment>
<dbReference type="EMBL" id="NIZT01000010">
    <property type="protein sequence ID" value="RBQ24122.1"/>
    <property type="molecule type" value="Genomic_DNA"/>
</dbReference>
<dbReference type="CDD" id="cd05008">
    <property type="entry name" value="SIS_GlmS_GlmD_1"/>
    <property type="match status" value="1"/>
</dbReference>
<keyword evidence="4" id="KW-1185">Reference proteome</keyword>
<dbReference type="Proteomes" id="UP000253099">
    <property type="component" value="Unassembled WGS sequence"/>
</dbReference>
<evidence type="ECO:0000256" key="1">
    <source>
        <dbReference type="ARBA" id="ARBA00022737"/>
    </source>
</evidence>
<keyword evidence="1" id="KW-0677">Repeat</keyword>
<dbReference type="GO" id="GO:0006487">
    <property type="term" value="P:protein N-linked glycosylation"/>
    <property type="evidence" value="ECO:0007669"/>
    <property type="project" value="TreeGrafter"/>
</dbReference>
<dbReference type="PANTHER" id="PTHR10937:SF14">
    <property type="entry name" value="FRUCTOSELYSINE 6-PHOSPHATE DEGLYCASE"/>
    <property type="match status" value="1"/>
</dbReference>
<dbReference type="InterPro" id="IPR035490">
    <property type="entry name" value="GlmS/FrlB_SIS"/>
</dbReference>
<dbReference type="GO" id="GO:0004360">
    <property type="term" value="F:glutamine-fructose-6-phosphate transaminase (isomerizing) activity"/>
    <property type="evidence" value="ECO:0007669"/>
    <property type="project" value="UniProtKB-EC"/>
</dbReference>
<name>A0A366MF94_9EURY</name>
<gene>
    <name evidence="3" type="primary">glmS_2</name>
    <name evidence="3" type="ORF">ALNOE001_05090</name>
</gene>
<organism evidence="3 4">
    <name type="scientific">Candidatus Methanobinarius endosymbioticus</name>
    <dbReference type="NCBI Taxonomy" id="2006182"/>
    <lineage>
        <taxon>Archaea</taxon>
        <taxon>Methanobacteriati</taxon>
        <taxon>Methanobacteriota</taxon>
        <taxon>Methanomada group</taxon>
        <taxon>Methanobacteria</taxon>
        <taxon>Methanobacteriales</taxon>
        <taxon>Methanobacteriaceae</taxon>
        <taxon>Candidatus Methanobinarius</taxon>
    </lineage>
</organism>
<dbReference type="InterPro" id="IPR046348">
    <property type="entry name" value="SIS_dom_sf"/>
</dbReference>
<dbReference type="InterPro" id="IPR035466">
    <property type="entry name" value="GlmS/AgaS_SIS"/>
</dbReference>